<dbReference type="GO" id="GO:0005975">
    <property type="term" value="P:carbohydrate metabolic process"/>
    <property type="evidence" value="ECO:0007669"/>
    <property type="project" value="InterPro"/>
</dbReference>
<evidence type="ECO:0000256" key="1">
    <source>
        <dbReference type="ARBA" id="ARBA00001231"/>
    </source>
</evidence>
<dbReference type="STRING" id="645134.A0A0L0HAZ3"/>
<dbReference type="InterPro" id="IPR025705">
    <property type="entry name" value="Beta_hexosaminidase_sua/sub"/>
</dbReference>
<evidence type="ECO:0000256" key="4">
    <source>
        <dbReference type="ARBA" id="ARBA00022729"/>
    </source>
</evidence>
<feature type="domain" description="Glycoside hydrolase family 20 catalytic" evidence="6">
    <location>
        <begin position="2"/>
        <end position="142"/>
    </location>
</feature>
<keyword evidence="4" id="KW-0732">Signal</keyword>
<sequence>MQAFQTRIADIVKKSNRRMLVWDETILQYGLAGTPALPKDAISIAWQTTTQADLERVAIVGPIVVASSSNFYLDCGPQATWCAPFKTWETVYDYDPTGELSAPAKANVIGGEVAMWSETMKCNVLEFAIFPRGAAAAERLCSPPSTARTANTSAHIKYCQGKGIKILISLGGASGAYSLSSPETANKVSQEMWDLFLGGNAPNRPFLDAVLDSVHLDIEGGGA</sequence>
<dbReference type="AlphaFoldDB" id="A0A0L0HAZ3"/>
<dbReference type="GO" id="GO:0004563">
    <property type="term" value="F:beta-N-acetylhexosaminidase activity"/>
    <property type="evidence" value="ECO:0007669"/>
    <property type="project" value="UniProtKB-EC"/>
</dbReference>
<dbReference type="eggNOG" id="KOG4701">
    <property type="taxonomic scope" value="Eukaryota"/>
</dbReference>
<dbReference type="GO" id="GO:0016020">
    <property type="term" value="C:membrane"/>
    <property type="evidence" value="ECO:0007669"/>
    <property type="project" value="TreeGrafter"/>
</dbReference>
<keyword evidence="8" id="KW-1185">Reference proteome</keyword>
<dbReference type="PANTHER" id="PTHR22600">
    <property type="entry name" value="BETA-HEXOSAMINIDASE"/>
    <property type="match status" value="1"/>
</dbReference>
<dbReference type="Gene3D" id="3.20.20.80">
    <property type="entry name" value="Glycosidases"/>
    <property type="match status" value="1"/>
</dbReference>
<dbReference type="InParanoid" id="A0A0L0HAZ3"/>
<dbReference type="GeneID" id="27689087"/>
<comment type="catalytic activity">
    <reaction evidence="1">
        <text>Hydrolysis of terminal non-reducing N-acetyl-D-hexosamine residues in N-acetyl-beta-D-hexosaminides.</text>
        <dbReference type="EC" id="3.2.1.52"/>
    </reaction>
</comment>
<dbReference type="RefSeq" id="XP_016606790.1">
    <property type="nucleotide sequence ID" value="XM_016753941.1"/>
</dbReference>
<dbReference type="VEuPathDB" id="FungiDB:SPPG_05731"/>
<reference evidence="7 8" key="1">
    <citation type="submission" date="2009-08" db="EMBL/GenBank/DDBJ databases">
        <title>The Genome Sequence of Spizellomyces punctatus strain DAOM BR117.</title>
        <authorList>
            <consortium name="The Broad Institute Genome Sequencing Platform"/>
            <person name="Russ C."/>
            <person name="Cuomo C."/>
            <person name="Shea T."/>
            <person name="Young S.K."/>
            <person name="Zeng Q."/>
            <person name="Koehrsen M."/>
            <person name="Haas B."/>
            <person name="Borodovsky M."/>
            <person name="Guigo R."/>
            <person name="Alvarado L."/>
            <person name="Berlin A."/>
            <person name="Bochicchio J."/>
            <person name="Borenstein D."/>
            <person name="Chapman S."/>
            <person name="Chen Z."/>
            <person name="Engels R."/>
            <person name="Freedman E."/>
            <person name="Gellesch M."/>
            <person name="Goldberg J."/>
            <person name="Griggs A."/>
            <person name="Gujja S."/>
            <person name="Heiman D."/>
            <person name="Hepburn T."/>
            <person name="Howarth C."/>
            <person name="Jen D."/>
            <person name="Larson L."/>
            <person name="Lewis B."/>
            <person name="Mehta T."/>
            <person name="Park D."/>
            <person name="Pearson M."/>
            <person name="Roberts A."/>
            <person name="Saif S."/>
            <person name="Shenoy N."/>
            <person name="Sisk P."/>
            <person name="Stolte C."/>
            <person name="Sykes S."/>
            <person name="Thomson T."/>
            <person name="Walk T."/>
            <person name="White J."/>
            <person name="Yandava C."/>
            <person name="Burger G."/>
            <person name="Gray M.W."/>
            <person name="Holland P.W.H."/>
            <person name="King N."/>
            <person name="Lang F.B.F."/>
            <person name="Roger A.J."/>
            <person name="Ruiz-Trillo I."/>
            <person name="Lander E."/>
            <person name="Nusbaum C."/>
        </authorList>
    </citation>
    <scope>NUCLEOTIDE SEQUENCE [LARGE SCALE GENOMIC DNA]</scope>
    <source>
        <strain evidence="7 8">DAOM BR117</strain>
    </source>
</reference>
<dbReference type="SUPFAM" id="SSF51445">
    <property type="entry name" value="(Trans)glycosidases"/>
    <property type="match status" value="2"/>
</dbReference>
<proteinExistence type="inferred from homology"/>
<dbReference type="PANTHER" id="PTHR22600:SF26">
    <property type="entry name" value="BETA-N-ACETYLHEXOSAMINIDASE"/>
    <property type="match status" value="1"/>
</dbReference>
<dbReference type="eggNOG" id="KOG2499">
    <property type="taxonomic scope" value="Eukaryota"/>
</dbReference>
<evidence type="ECO:0000256" key="2">
    <source>
        <dbReference type="ARBA" id="ARBA00006285"/>
    </source>
</evidence>
<evidence type="ECO:0000313" key="7">
    <source>
        <dbReference type="EMBL" id="KNC98750.1"/>
    </source>
</evidence>
<comment type="similarity">
    <text evidence="2">Belongs to the glycosyl hydrolase 20 family.</text>
</comment>
<accession>A0A0L0HAZ3</accession>
<evidence type="ECO:0000256" key="3">
    <source>
        <dbReference type="ARBA" id="ARBA00012663"/>
    </source>
</evidence>
<evidence type="ECO:0000313" key="8">
    <source>
        <dbReference type="Proteomes" id="UP000053201"/>
    </source>
</evidence>
<evidence type="ECO:0000256" key="5">
    <source>
        <dbReference type="ARBA" id="ARBA00022801"/>
    </source>
</evidence>
<dbReference type="OrthoDB" id="428480at2759"/>
<keyword evidence="5" id="KW-0378">Hydrolase</keyword>
<dbReference type="Proteomes" id="UP000053201">
    <property type="component" value="Unassembled WGS sequence"/>
</dbReference>
<evidence type="ECO:0000259" key="6">
    <source>
        <dbReference type="Pfam" id="PF00728"/>
    </source>
</evidence>
<dbReference type="GO" id="GO:0030203">
    <property type="term" value="P:glycosaminoglycan metabolic process"/>
    <property type="evidence" value="ECO:0007669"/>
    <property type="project" value="TreeGrafter"/>
</dbReference>
<organism evidence="7 8">
    <name type="scientific">Spizellomyces punctatus (strain DAOM BR117)</name>
    <dbReference type="NCBI Taxonomy" id="645134"/>
    <lineage>
        <taxon>Eukaryota</taxon>
        <taxon>Fungi</taxon>
        <taxon>Fungi incertae sedis</taxon>
        <taxon>Chytridiomycota</taxon>
        <taxon>Chytridiomycota incertae sedis</taxon>
        <taxon>Chytridiomycetes</taxon>
        <taxon>Spizellomycetales</taxon>
        <taxon>Spizellomycetaceae</taxon>
        <taxon>Spizellomyces</taxon>
    </lineage>
</organism>
<dbReference type="EMBL" id="KQ257459">
    <property type="protein sequence ID" value="KNC98750.1"/>
    <property type="molecule type" value="Genomic_DNA"/>
</dbReference>
<dbReference type="EC" id="3.2.1.52" evidence="3"/>
<protein>
    <recommendedName>
        <fullName evidence="3">beta-N-acetylhexosaminidase</fullName>
        <ecNumber evidence="3">3.2.1.52</ecNumber>
    </recommendedName>
</protein>
<dbReference type="Pfam" id="PF00728">
    <property type="entry name" value="Glyco_hydro_20"/>
    <property type="match status" value="1"/>
</dbReference>
<name>A0A0L0HAZ3_SPIPD</name>
<dbReference type="InterPro" id="IPR017853">
    <property type="entry name" value="GH"/>
</dbReference>
<dbReference type="InterPro" id="IPR015883">
    <property type="entry name" value="Glyco_hydro_20_cat"/>
</dbReference>
<gene>
    <name evidence="7" type="ORF">SPPG_05731</name>
</gene>